<comment type="subcellular location">
    <subcellularLocation>
        <location evidence="1">Periplasm</location>
    </subcellularLocation>
</comment>
<dbReference type="Proteomes" id="UP000243063">
    <property type="component" value="Chromosome I"/>
</dbReference>
<feature type="binding site" evidence="8">
    <location>
        <position position="344"/>
    </location>
    <ligand>
        <name>Ca(2+)</name>
        <dbReference type="ChEBI" id="CHEBI:29108"/>
    </ligand>
</feature>
<dbReference type="GO" id="GO:0017000">
    <property type="term" value="P:antibiotic biosynthetic process"/>
    <property type="evidence" value="ECO:0007669"/>
    <property type="project" value="InterPro"/>
</dbReference>
<dbReference type="Pfam" id="PF01804">
    <property type="entry name" value="Penicil_amidase"/>
    <property type="match status" value="1"/>
</dbReference>
<dbReference type="InterPro" id="IPR014395">
    <property type="entry name" value="Pen/GL7ACA/AHL_acylase"/>
</dbReference>
<keyword evidence="4" id="KW-0574">Periplasm</keyword>
<dbReference type="Gene3D" id="3.60.20.10">
    <property type="entry name" value="Glutamine Phosphoribosylpyrophosphate, subunit 1, domain 1"/>
    <property type="match status" value="1"/>
</dbReference>
<keyword evidence="11" id="KW-1185">Reference proteome</keyword>
<name>A0A1H2GWP1_9GAMM</name>
<accession>A0A1H2GWP1</accession>
<organism evidence="10 11">
    <name type="scientific">Geopseudomonas guangdongensis</name>
    <dbReference type="NCBI Taxonomy" id="1245526"/>
    <lineage>
        <taxon>Bacteria</taxon>
        <taxon>Pseudomonadati</taxon>
        <taxon>Pseudomonadota</taxon>
        <taxon>Gammaproteobacteria</taxon>
        <taxon>Pseudomonadales</taxon>
        <taxon>Pseudomonadaceae</taxon>
        <taxon>Geopseudomonas</taxon>
    </lineage>
</organism>
<dbReference type="EMBL" id="LT629780">
    <property type="protein sequence ID" value="SDU23915.1"/>
    <property type="molecule type" value="Genomic_DNA"/>
</dbReference>
<dbReference type="Gene3D" id="1.10.287.150">
    <property type="match status" value="1"/>
</dbReference>
<proteinExistence type="inferred from homology"/>
<protein>
    <submittedName>
        <fullName evidence="10">Penicillin amidase</fullName>
    </submittedName>
</protein>
<feature type="chain" id="PRO_5009275239" evidence="9">
    <location>
        <begin position="34"/>
        <end position="821"/>
    </location>
</feature>
<evidence type="ECO:0000313" key="10">
    <source>
        <dbReference type="EMBL" id="SDU23915.1"/>
    </source>
</evidence>
<dbReference type="GO" id="GO:0046872">
    <property type="term" value="F:metal ion binding"/>
    <property type="evidence" value="ECO:0007669"/>
    <property type="project" value="UniProtKB-KW"/>
</dbReference>
<feature type="signal peptide" evidence="9">
    <location>
        <begin position="1"/>
        <end position="33"/>
    </location>
</feature>
<dbReference type="InterPro" id="IPR002692">
    <property type="entry name" value="S45"/>
</dbReference>
<comment type="similarity">
    <text evidence="2">Belongs to the peptidase S45 family.</text>
</comment>
<evidence type="ECO:0000256" key="1">
    <source>
        <dbReference type="ARBA" id="ARBA00004418"/>
    </source>
</evidence>
<dbReference type="InterPro" id="IPR029055">
    <property type="entry name" value="Ntn_hydrolases_N"/>
</dbReference>
<evidence type="ECO:0000313" key="11">
    <source>
        <dbReference type="Proteomes" id="UP000243063"/>
    </source>
</evidence>
<feature type="binding site" evidence="8">
    <location>
        <position position="346"/>
    </location>
    <ligand>
        <name>Ca(2+)</name>
        <dbReference type="ChEBI" id="CHEBI:29108"/>
    </ligand>
</feature>
<reference evidence="11" key="1">
    <citation type="submission" date="2016-10" db="EMBL/GenBank/DDBJ databases">
        <authorList>
            <person name="Varghese N."/>
            <person name="Submissions S."/>
        </authorList>
    </citation>
    <scope>NUCLEOTIDE SEQUENCE [LARGE SCALE GENOMIC DNA]</scope>
    <source>
        <strain evidence="11">CCTCC 2012022</strain>
    </source>
</reference>
<sequence length="821" mass="90868">MPLLLRRPCALFVAAAALGIALPLALPHGTLEAAELTIKRDAYGTPHIYADDTYGLFYGYGYAIAQDRLYQLEIAKRSTQGRVAEVLGKDYLDFDIGIRRNYSPATIRQQLAALPKADMDILDGYAAGINQWLAEIERQPGKLMPKQFLDNGFKPEPWTGFDVAMVFIGSMINRFGDYNTELQNQQLLDGLIAKHGADQGRRLFDLLLANDNPNSPTTVPKGEWDPAKRAAAWAPPKAAAAKVAGADAQTAPLLASLDPASAPPALEDKAFSNMLVLGAKKSREARAILINGPQFGFFQPAYTYSIGLHGAGYDAVGNSPFGYPMVQFGYNKDISWGSTWGAGDNVDIFRLDLNPANPEQYRHQGAWRNLEKRTETVRVKGEADRQIVVYRSVHGPVIDHQPDKALAFSKRRGWEGQEVATLMAWNKVGKARDHQGWMDQVQHSAINVNWYYADRNGNIGYALGGRYPIRTQGQDNRLPTSGSGELDWQGFLPFSSNPQVYNPSTGYLANWNNRPAEGFPNPDQFWYSWNAADRVETMLSRIEAQKTFTPDEAWALMMESSFEDPNARFLVPRLLDAVRKGDDPRLVQAARHLGAWDYLERDADRDGHYDLPATPIFRSWLAHLQKLLLADLLPEQQAAWFLRTGHYEPGKGTPGSQNIEIATKVIHQAIVDAEAGRPTPFPLLAGKDVDALMRQALSLAVDELGKAQGSDSSRWRTPVSHTLYAPQNFLKIPQAGADEQQQNHLAMNRGTENNMTVFAADGVKGYEVAAPGQSGFIAPDGSRAPHYDDQLELFGDLGHKPTWLSAEDVKAHAVSETRLSY</sequence>
<dbReference type="InterPro" id="IPR043146">
    <property type="entry name" value="Penicillin_amidase_N_B-knob"/>
</dbReference>
<dbReference type="Gene3D" id="1.10.1400.10">
    <property type="match status" value="1"/>
</dbReference>
<dbReference type="STRING" id="1245526.SAMN05216580_2001"/>
<evidence type="ECO:0000256" key="4">
    <source>
        <dbReference type="ARBA" id="ARBA00022764"/>
    </source>
</evidence>
<evidence type="ECO:0000256" key="7">
    <source>
        <dbReference type="PIRSR" id="PIRSR001227-1"/>
    </source>
</evidence>
<keyword evidence="8" id="KW-0106">Calcium</keyword>
<dbReference type="InterPro" id="IPR043147">
    <property type="entry name" value="Penicillin_amidase_A-knob"/>
</dbReference>
<dbReference type="Gene3D" id="2.30.120.10">
    <property type="match status" value="1"/>
</dbReference>
<dbReference type="Gene3D" id="1.10.439.10">
    <property type="entry name" value="Penicillin Amidohydrolase, domain 1"/>
    <property type="match status" value="1"/>
</dbReference>
<dbReference type="InterPro" id="IPR023343">
    <property type="entry name" value="Penicillin_amidase_dom1"/>
</dbReference>
<dbReference type="OrthoDB" id="9760084at2"/>
<feature type="binding site" evidence="8">
    <location>
        <position position="523"/>
    </location>
    <ligand>
        <name>Ca(2+)</name>
        <dbReference type="ChEBI" id="CHEBI:29108"/>
    </ligand>
</feature>
<keyword evidence="3 9" id="KW-0732">Signal</keyword>
<evidence type="ECO:0000256" key="3">
    <source>
        <dbReference type="ARBA" id="ARBA00022729"/>
    </source>
</evidence>
<feature type="active site" description="Nucleophile" evidence="7">
    <location>
        <position position="272"/>
    </location>
</feature>
<dbReference type="PIRSF" id="PIRSF001227">
    <property type="entry name" value="Pen_acylase"/>
    <property type="match status" value="1"/>
</dbReference>
<evidence type="ECO:0000256" key="5">
    <source>
        <dbReference type="ARBA" id="ARBA00022801"/>
    </source>
</evidence>
<dbReference type="PANTHER" id="PTHR34218">
    <property type="entry name" value="PEPTIDASE S45 PENICILLIN AMIDASE"/>
    <property type="match status" value="1"/>
</dbReference>
<keyword evidence="8" id="KW-0479">Metal-binding</keyword>
<evidence type="ECO:0000256" key="9">
    <source>
        <dbReference type="SAM" id="SignalP"/>
    </source>
</evidence>
<keyword evidence="6" id="KW-0865">Zymogen</keyword>
<dbReference type="SUPFAM" id="SSF56235">
    <property type="entry name" value="N-terminal nucleophile aminohydrolases (Ntn hydrolases)"/>
    <property type="match status" value="1"/>
</dbReference>
<evidence type="ECO:0000256" key="8">
    <source>
        <dbReference type="PIRSR" id="PIRSR001227-2"/>
    </source>
</evidence>
<comment type="cofactor">
    <cofactor evidence="8">
        <name>Ca(2+)</name>
        <dbReference type="ChEBI" id="CHEBI:29108"/>
    </cofactor>
    <text evidence="8">Binds 1 Ca(2+) ion per dimer.</text>
</comment>
<gene>
    <name evidence="10" type="ORF">SAMN05216580_2001</name>
</gene>
<evidence type="ECO:0000256" key="6">
    <source>
        <dbReference type="ARBA" id="ARBA00023145"/>
    </source>
</evidence>
<dbReference type="GO" id="GO:0016811">
    <property type="term" value="F:hydrolase activity, acting on carbon-nitrogen (but not peptide) bonds, in linear amides"/>
    <property type="evidence" value="ECO:0007669"/>
    <property type="project" value="InterPro"/>
</dbReference>
<feature type="binding site" evidence="8">
    <location>
        <position position="181"/>
    </location>
    <ligand>
        <name>Ca(2+)</name>
        <dbReference type="ChEBI" id="CHEBI:29108"/>
    </ligand>
</feature>
<dbReference type="GO" id="GO:0042597">
    <property type="term" value="C:periplasmic space"/>
    <property type="evidence" value="ECO:0007669"/>
    <property type="project" value="UniProtKB-SubCell"/>
</dbReference>
<dbReference type="RefSeq" id="WP_090214050.1">
    <property type="nucleotide sequence ID" value="NZ_LT629780.1"/>
</dbReference>
<dbReference type="AlphaFoldDB" id="A0A1H2GWP1"/>
<evidence type="ECO:0000256" key="2">
    <source>
        <dbReference type="ARBA" id="ARBA00006586"/>
    </source>
</evidence>
<dbReference type="PANTHER" id="PTHR34218:SF3">
    <property type="entry name" value="ACYL-HOMOSERINE LACTONE ACYLASE PVDQ"/>
    <property type="match status" value="1"/>
</dbReference>
<keyword evidence="5" id="KW-0378">Hydrolase</keyword>
<feature type="binding site" evidence="8">
    <location>
        <position position="347"/>
    </location>
    <ligand>
        <name>Ca(2+)</name>
        <dbReference type="ChEBI" id="CHEBI:29108"/>
    </ligand>
</feature>